<proteinExistence type="predicted"/>
<dbReference type="HOGENOM" id="CLU_025048_0_0_7"/>
<dbReference type="Gene3D" id="1.10.3210.10">
    <property type="entry name" value="Hypothetical protein af1432"/>
    <property type="match status" value="1"/>
</dbReference>
<keyword evidence="1" id="KW-1133">Transmembrane helix</keyword>
<gene>
    <name evidence="3" type="ordered locus">Desal_2215</name>
</gene>
<accession>C6BWJ1</accession>
<dbReference type="Proteomes" id="UP000002601">
    <property type="component" value="Chromosome"/>
</dbReference>
<feature type="transmembrane region" description="Helical" evidence="1">
    <location>
        <begin position="303"/>
        <end position="324"/>
    </location>
</feature>
<reference evidence="3 4" key="1">
    <citation type="submission" date="2009-06" db="EMBL/GenBank/DDBJ databases">
        <title>Complete sequence of Desulfovibrio salexigens DSM 2638.</title>
        <authorList>
            <consortium name="US DOE Joint Genome Institute"/>
            <person name="Lucas S."/>
            <person name="Copeland A."/>
            <person name="Lapidus A."/>
            <person name="Glavina del Rio T."/>
            <person name="Tice H."/>
            <person name="Bruce D."/>
            <person name="Goodwin L."/>
            <person name="Pitluck S."/>
            <person name="Munk A.C."/>
            <person name="Brettin T."/>
            <person name="Detter J.C."/>
            <person name="Han C."/>
            <person name="Tapia R."/>
            <person name="Larimer F."/>
            <person name="Land M."/>
            <person name="Hauser L."/>
            <person name="Kyrpides N."/>
            <person name="Anderson I."/>
            <person name="Wall J.D."/>
            <person name="Arkin A.P."/>
            <person name="Dehal P."/>
            <person name="Chivian D."/>
            <person name="Giles B."/>
            <person name="Hazen T.C."/>
        </authorList>
    </citation>
    <scope>NUCLEOTIDE SEQUENCE [LARGE SCALE GENOMIC DNA]</scope>
    <source>
        <strain evidence="4">ATCC 14822 / DSM 2638 / NCIMB 8403 / VKM B-1763</strain>
    </source>
</reference>
<dbReference type="SUPFAM" id="SSF109604">
    <property type="entry name" value="HD-domain/PDEase-like"/>
    <property type="match status" value="1"/>
</dbReference>
<protein>
    <submittedName>
        <fullName evidence="3">Putative PAS/PAC sensor protein</fullName>
    </submittedName>
</protein>
<dbReference type="eggNOG" id="COG2206">
    <property type="taxonomic scope" value="Bacteria"/>
</dbReference>
<dbReference type="SUPFAM" id="SSF55785">
    <property type="entry name" value="PYP-like sensor domain (PAS domain)"/>
    <property type="match status" value="1"/>
</dbReference>
<sequence>MAKNITATIKQFFSIKNLLLILLLFALAGGTFETLNYLWKEKEQSVRTDLKEYQKTVLENESELLSAQLVNYVVRGKELARARIFRLAMDGLKSAKKKEVRKAQEDFNNFVKVSGYSAGCLFEPDGNIFASTDVPEEIVGRGYKEAVLNTLHSRTPLFLPLRTKGNDLVADLFIPVYDAYATSTATPPSRVLMLEVPMTAMLRTFLGSERTFKYESSIHLIQKNGKASEEATFNYPNILKLQTMKVSFEGVNEVLFGERANLSQDKKVYSSARFIPVVNWWVMIETATAVPNRIISIYQQESIIFASLLLAAMIFFVLTVRFIASTRKYHRKSSRLEEKIPTLQKELSLLRIINNSLPEPVTLKKSEDGAFIHVNKSFTDFTGLKQTEALNLTDNQVFDHHEAETLSHGDQMVTMSNSPYSEELVMTRGSSKSTIQVTFVPCTVDEENDAILTVYRDVTSEKSVSERGIEVRQQVINALIRAVESVPFLDGHTSLMRKLALEIAETLLLSDADCATVEAAAILSQVGKTFVPREIMEKEGKLTPEEIKETQRYIEHTCKILEGVEFDLPITQTIWQMQENLDGSGYPNKLEGRSISTLARILGVTNTFSALVQKRSYRKANTARQAVDILQSMADVKYDSTVIEALGAVIETKSGKAILQESQVEI</sequence>
<keyword evidence="4" id="KW-1185">Reference proteome</keyword>
<dbReference type="InterPro" id="IPR000014">
    <property type="entry name" value="PAS"/>
</dbReference>
<dbReference type="RefSeq" id="WP_015852087.1">
    <property type="nucleotide sequence ID" value="NC_012881.1"/>
</dbReference>
<keyword evidence="1" id="KW-0812">Transmembrane</keyword>
<name>C6BWJ1_MARSD</name>
<dbReference type="InterPro" id="IPR013656">
    <property type="entry name" value="PAS_4"/>
</dbReference>
<evidence type="ECO:0000313" key="3">
    <source>
        <dbReference type="EMBL" id="ACS80271.1"/>
    </source>
</evidence>
<organism evidence="3 4">
    <name type="scientific">Maridesulfovibrio salexigens (strain ATCC 14822 / DSM 2638 / NCIMB 8403 / VKM B-1763)</name>
    <name type="common">Desulfovibrio salexigens</name>
    <dbReference type="NCBI Taxonomy" id="526222"/>
    <lineage>
        <taxon>Bacteria</taxon>
        <taxon>Pseudomonadati</taxon>
        <taxon>Thermodesulfobacteriota</taxon>
        <taxon>Desulfovibrionia</taxon>
        <taxon>Desulfovibrionales</taxon>
        <taxon>Desulfovibrionaceae</taxon>
        <taxon>Maridesulfovibrio</taxon>
    </lineage>
</organism>
<dbReference type="PANTHER" id="PTHR45228:SF1">
    <property type="entry name" value="CYCLIC DI-GMP PHOSPHODIESTERASE TM_0186"/>
    <property type="match status" value="1"/>
</dbReference>
<dbReference type="Gene3D" id="3.30.450.20">
    <property type="entry name" value="PAS domain"/>
    <property type="match status" value="1"/>
</dbReference>
<dbReference type="InterPro" id="IPR035965">
    <property type="entry name" value="PAS-like_dom_sf"/>
</dbReference>
<dbReference type="Pfam" id="PF08448">
    <property type="entry name" value="PAS_4"/>
    <property type="match status" value="1"/>
</dbReference>
<dbReference type="InterPro" id="IPR003607">
    <property type="entry name" value="HD/PDEase_dom"/>
</dbReference>
<evidence type="ECO:0000256" key="1">
    <source>
        <dbReference type="SAM" id="Phobius"/>
    </source>
</evidence>
<dbReference type="PROSITE" id="PS51832">
    <property type="entry name" value="HD_GYP"/>
    <property type="match status" value="1"/>
</dbReference>
<dbReference type="OrthoDB" id="9176789at2"/>
<dbReference type="Pfam" id="PF13487">
    <property type="entry name" value="HD_5"/>
    <property type="match status" value="1"/>
</dbReference>
<dbReference type="KEGG" id="dsa:Desal_2215"/>
<dbReference type="InterPro" id="IPR052020">
    <property type="entry name" value="Cyclic_di-GMP/3'3'-cGAMP_PDE"/>
</dbReference>
<evidence type="ECO:0000259" key="2">
    <source>
        <dbReference type="PROSITE" id="PS51832"/>
    </source>
</evidence>
<dbReference type="InterPro" id="IPR037522">
    <property type="entry name" value="HD_GYP_dom"/>
</dbReference>
<evidence type="ECO:0000313" key="4">
    <source>
        <dbReference type="Proteomes" id="UP000002601"/>
    </source>
</evidence>
<feature type="domain" description="HD-GYP" evidence="2">
    <location>
        <begin position="468"/>
        <end position="662"/>
    </location>
</feature>
<dbReference type="STRING" id="526222.Desal_2215"/>
<dbReference type="PANTHER" id="PTHR45228">
    <property type="entry name" value="CYCLIC DI-GMP PHOSPHODIESTERASE TM_0186-RELATED"/>
    <property type="match status" value="1"/>
</dbReference>
<keyword evidence="1" id="KW-0472">Membrane</keyword>
<dbReference type="AlphaFoldDB" id="C6BWJ1"/>
<dbReference type="EMBL" id="CP001649">
    <property type="protein sequence ID" value="ACS80271.1"/>
    <property type="molecule type" value="Genomic_DNA"/>
</dbReference>
<dbReference type="CDD" id="cd00077">
    <property type="entry name" value="HDc"/>
    <property type="match status" value="1"/>
</dbReference>
<dbReference type="NCBIfam" id="TIGR00229">
    <property type="entry name" value="sensory_box"/>
    <property type="match status" value="1"/>
</dbReference>